<evidence type="ECO:0000313" key="2">
    <source>
        <dbReference type="Proteomes" id="UP000295632"/>
    </source>
</evidence>
<accession>A0A4R6U2X4</accession>
<dbReference type="RefSeq" id="WP_133580173.1">
    <property type="nucleotide sequence ID" value="NZ_SNYJ01000006.1"/>
</dbReference>
<dbReference type="EMBL" id="SNYJ01000006">
    <property type="protein sequence ID" value="TDQ40351.1"/>
    <property type="molecule type" value="Genomic_DNA"/>
</dbReference>
<sequence>MWLEIDQTPVQLTSIQEGIHKNSNGFYIHFDGIETEKLRAFFVDNALRVQLPEAEEAISLVLDPSFAATRGNCLFFTRPSSENKGQEELKKLVEMLGENVVEIRQNQLSVQVLIDMLADQQLISREQYIDRLKNALHQERLELSNKFNTD</sequence>
<keyword evidence="2" id="KW-1185">Reference proteome</keyword>
<comment type="caution">
    <text evidence="1">The sequence shown here is derived from an EMBL/GenBank/DDBJ whole genome shotgun (WGS) entry which is preliminary data.</text>
</comment>
<name>A0A4R6U2X4_9BACI</name>
<protein>
    <submittedName>
        <fullName evidence="1">Uncharacterized protein</fullName>
    </submittedName>
</protein>
<proteinExistence type="predicted"/>
<dbReference type="Proteomes" id="UP000295632">
    <property type="component" value="Unassembled WGS sequence"/>
</dbReference>
<organism evidence="1 2">
    <name type="scientific">Aureibacillus halotolerans</name>
    <dbReference type="NCBI Taxonomy" id="1508390"/>
    <lineage>
        <taxon>Bacteria</taxon>
        <taxon>Bacillati</taxon>
        <taxon>Bacillota</taxon>
        <taxon>Bacilli</taxon>
        <taxon>Bacillales</taxon>
        <taxon>Bacillaceae</taxon>
        <taxon>Aureibacillus</taxon>
    </lineage>
</organism>
<evidence type="ECO:0000313" key="1">
    <source>
        <dbReference type="EMBL" id="TDQ40351.1"/>
    </source>
</evidence>
<dbReference type="AlphaFoldDB" id="A0A4R6U2X4"/>
<gene>
    <name evidence="1" type="ORF">EV213_10667</name>
</gene>
<reference evidence="1 2" key="1">
    <citation type="submission" date="2019-03" db="EMBL/GenBank/DDBJ databases">
        <title>Genomic Encyclopedia of Type Strains, Phase IV (KMG-IV): sequencing the most valuable type-strain genomes for metagenomic binning, comparative biology and taxonomic classification.</title>
        <authorList>
            <person name="Goeker M."/>
        </authorList>
    </citation>
    <scope>NUCLEOTIDE SEQUENCE [LARGE SCALE GENOMIC DNA]</scope>
    <source>
        <strain evidence="1 2">DSM 28697</strain>
    </source>
</reference>